<dbReference type="PROSITE" id="PS50119">
    <property type="entry name" value="ZF_BBOX"/>
    <property type="match status" value="1"/>
</dbReference>
<feature type="domain" description="B box-type" evidence="10">
    <location>
        <begin position="21"/>
        <end position="68"/>
    </location>
</feature>
<sequence length="423" mass="46617">MSLFEKQRSAAVAASSAVAGKTARACDGCGRRRARWYCAADDAFLCQNCDSSVHSANPLARRHNRIRLKTATSSGAPDVDSDDSAPSWLRGFKRKARTPRPHQHAKTASEARTAHPTTVPELVETSLDETEDEEQQLIYCVPVFDPAFAEFRSPPPLDDSNDPSGNEAKPTMDLSECTPASTPTINTANRLTAFLPSDMEIAEFAANMESLLGGGLDVSDGSFSMEKLGLVNSIEDGVNYCLGDAGRLKTEQPHDTEGCPVDLDFDMSRETLELDFNWTGSSTAEEEEFEEEKIMVATEQQQETQKARLSLDYEAVIIAWSSHGSSPWTDGERPQINLDSCWHDCTGMWVEGVDALGVGHGSDTGGGHADVGRQARVTRYREKRRTRLFAKKIRYEVRKLNAEKRPRMKGRFVKRAPGPAFAH</sequence>
<dbReference type="InterPro" id="IPR000315">
    <property type="entry name" value="Znf_B-box"/>
</dbReference>
<dbReference type="GO" id="GO:0008270">
    <property type="term" value="F:zinc ion binding"/>
    <property type="evidence" value="ECO:0007669"/>
    <property type="project" value="UniProtKB-KW"/>
</dbReference>
<dbReference type="AlphaFoldDB" id="A0A4S8JGG7"/>
<dbReference type="PANTHER" id="PTHR31874">
    <property type="entry name" value="CCT MOTIF FAMILY PROTEIN, EXPRESSED"/>
    <property type="match status" value="1"/>
</dbReference>
<keyword evidence="4 7" id="KW-0863">Zinc-finger</keyword>
<evidence type="ECO:0000256" key="6">
    <source>
        <dbReference type="ARBA" id="ARBA00023242"/>
    </source>
</evidence>
<dbReference type="GO" id="GO:0006355">
    <property type="term" value="P:regulation of DNA-templated transcription"/>
    <property type="evidence" value="ECO:0007669"/>
    <property type="project" value="TreeGrafter"/>
</dbReference>
<evidence type="ECO:0008006" key="14">
    <source>
        <dbReference type="Google" id="ProtNLM"/>
    </source>
</evidence>
<dbReference type="Proteomes" id="UP000317650">
    <property type="component" value="Chromosome 7"/>
</dbReference>
<dbReference type="Pfam" id="PF00643">
    <property type="entry name" value="zf-B_box"/>
    <property type="match status" value="1"/>
</dbReference>
<dbReference type="PROSITE" id="PS51017">
    <property type="entry name" value="CCT"/>
    <property type="match status" value="1"/>
</dbReference>
<evidence type="ECO:0000256" key="4">
    <source>
        <dbReference type="ARBA" id="ARBA00022771"/>
    </source>
</evidence>
<dbReference type="CDD" id="cd19821">
    <property type="entry name" value="Bbox1_BBX-like"/>
    <property type="match status" value="1"/>
</dbReference>
<dbReference type="SMART" id="SM00336">
    <property type="entry name" value="BBOX"/>
    <property type="match status" value="1"/>
</dbReference>
<dbReference type="InterPro" id="IPR052453">
    <property type="entry name" value="CONSTANS-like_ZF"/>
</dbReference>
<dbReference type="PANTHER" id="PTHR31874:SF1">
    <property type="entry name" value="ZINC FINGER PROTEIN CONSTANS-LIKE 6"/>
    <property type="match status" value="1"/>
</dbReference>
<dbReference type="Pfam" id="PF06203">
    <property type="entry name" value="CCT"/>
    <property type="match status" value="1"/>
</dbReference>
<reference evidence="12 13" key="1">
    <citation type="journal article" date="2019" name="Nat. Plants">
        <title>Genome sequencing of Musa balbisiana reveals subgenome evolution and function divergence in polyploid bananas.</title>
        <authorList>
            <person name="Yao X."/>
        </authorList>
    </citation>
    <scope>NUCLEOTIDE SEQUENCE [LARGE SCALE GENOMIC DNA]</scope>
    <source>
        <strain evidence="13">cv. DH-PKW</strain>
        <tissue evidence="12">Leaves</tissue>
    </source>
</reference>
<keyword evidence="5" id="KW-0862">Zinc</keyword>
<evidence type="ECO:0000259" key="11">
    <source>
        <dbReference type="PROSITE" id="PS51017"/>
    </source>
</evidence>
<evidence type="ECO:0000256" key="7">
    <source>
        <dbReference type="PROSITE-ProRule" id="PRU00024"/>
    </source>
</evidence>
<name>A0A4S8JGG7_MUSBA</name>
<evidence type="ECO:0000256" key="1">
    <source>
        <dbReference type="ARBA" id="ARBA00004123"/>
    </source>
</evidence>
<accession>A0A4S8JGG7</accession>
<evidence type="ECO:0000256" key="9">
    <source>
        <dbReference type="SAM" id="MobiDB-lite"/>
    </source>
</evidence>
<keyword evidence="3" id="KW-0479">Metal-binding</keyword>
<dbReference type="EMBL" id="PYDT01000005">
    <property type="protein sequence ID" value="THU60072.1"/>
    <property type="molecule type" value="Genomic_DNA"/>
</dbReference>
<evidence type="ECO:0000256" key="2">
    <source>
        <dbReference type="ARBA" id="ARBA00010024"/>
    </source>
</evidence>
<dbReference type="InterPro" id="IPR049808">
    <property type="entry name" value="CONSTANS-like_Bbox1"/>
</dbReference>
<comment type="similarity">
    <text evidence="2">Belongs to the CONSTANS family.</text>
</comment>
<proteinExistence type="inferred from homology"/>
<feature type="region of interest" description="Disordered" evidence="9">
    <location>
        <begin position="93"/>
        <end position="119"/>
    </location>
</feature>
<gene>
    <name evidence="12" type="ORF">C4D60_Mb07t08780</name>
</gene>
<organism evidence="12 13">
    <name type="scientific">Musa balbisiana</name>
    <name type="common">Banana</name>
    <dbReference type="NCBI Taxonomy" id="52838"/>
    <lineage>
        <taxon>Eukaryota</taxon>
        <taxon>Viridiplantae</taxon>
        <taxon>Streptophyta</taxon>
        <taxon>Embryophyta</taxon>
        <taxon>Tracheophyta</taxon>
        <taxon>Spermatophyta</taxon>
        <taxon>Magnoliopsida</taxon>
        <taxon>Liliopsida</taxon>
        <taxon>Zingiberales</taxon>
        <taxon>Musaceae</taxon>
        <taxon>Musa</taxon>
    </lineage>
</organism>
<keyword evidence="6 8" id="KW-0539">Nucleus</keyword>
<keyword evidence="13" id="KW-1185">Reference proteome</keyword>
<evidence type="ECO:0000313" key="13">
    <source>
        <dbReference type="Proteomes" id="UP000317650"/>
    </source>
</evidence>
<evidence type="ECO:0000259" key="10">
    <source>
        <dbReference type="PROSITE" id="PS50119"/>
    </source>
</evidence>
<dbReference type="GO" id="GO:0005634">
    <property type="term" value="C:nucleus"/>
    <property type="evidence" value="ECO:0007669"/>
    <property type="project" value="UniProtKB-SubCell"/>
</dbReference>
<comment type="subcellular location">
    <subcellularLocation>
        <location evidence="1 8">Nucleus</location>
    </subcellularLocation>
</comment>
<feature type="domain" description="CCT" evidence="11">
    <location>
        <begin position="373"/>
        <end position="415"/>
    </location>
</feature>
<comment type="caution">
    <text evidence="12">The sequence shown here is derived from an EMBL/GenBank/DDBJ whole genome shotgun (WGS) entry which is preliminary data.</text>
</comment>
<evidence type="ECO:0000256" key="3">
    <source>
        <dbReference type="ARBA" id="ARBA00022723"/>
    </source>
</evidence>
<protein>
    <recommendedName>
        <fullName evidence="14">CCT domain-containing protein</fullName>
    </recommendedName>
</protein>
<feature type="region of interest" description="Disordered" evidence="9">
    <location>
        <begin position="151"/>
        <end position="183"/>
    </location>
</feature>
<evidence type="ECO:0000313" key="12">
    <source>
        <dbReference type="EMBL" id="THU60072.1"/>
    </source>
</evidence>
<evidence type="ECO:0000256" key="5">
    <source>
        <dbReference type="ARBA" id="ARBA00022833"/>
    </source>
</evidence>
<feature type="compositionally biased region" description="Basic residues" evidence="9">
    <location>
        <begin position="93"/>
        <end position="105"/>
    </location>
</feature>
<dbReference type="STRING" id="52838.A0A4S8JGG7"/>
<dbReference type="InterPro" id="IPR010402">
    <property type="entry name" value="CCT_domain"/>
</dbReference>
<evidence type="ECO:0000256" key="8">
    <source>
        <dbReference type="PROSITE-ProRule" id="PRU00357"/>
    </source>
</evidence>